<keyword evidence="1" id="KW-0472">Membrane</keyword>
<reference evidence="3" key="1">
    <citation type="journal article" date="2019" name="Int. J. Syst. Evol. Microbiol.">
        <title>The Global Catalogue of Microorganisms (GCM) 10K type strain sequencing project: providing services to taxonomists for standard genome sequencing and annotation.</title>
        <authorList>
            <consortium name="The Broad Institute Genomics Platform"/>
            <consortium name="The Broad Institute Genome Sequencing Center for Infectious Disease"/>
            <person name="Wu L."/>
            <person name="Ma J."/>
        </authorList>
    </citation>
    <scope>NUCLEOTIDE SEQUENCE [LARGE SCALE GENOMIC DNA]</scope>
    <source>
        <strain evidence="3">JCM 17858</strain>
    </source>
</reference>
<evidence type="ECO:0000313" key="3">
    <source>
        <dbReference type="Proteomes" id="UP001500394"/>
    </source>
</evidence>
<dbReference type="Pfam" id="PF25589">
    <property type="entry name" value="DUF7935"/>
    <property type="match status" value="1"/>
</dbReference>
<evidence type="ECO:0000256" key="1">
    <source>
        <dbReference type="SAM" id="Phobius"/>
    </source>
</evidence>
<sequence length="172" mass="19600">MNIYNFLLDTLSIGVGVFVALLAVLYILWPKVERLVLKVQTIASGRENRREKAQLRLAAYERLILYCHRISPYQVMLRNHDAGLTVEQFKAALVSDIEQEFQHNITQQLYVSDAAWTVVKNLKDTTITMLTNIQKEASATTVDNYVAAVIKYVAELEVNPYEAAQIILKKEV</sequence>
<proteinExistence type="predicted"/>
<accession>A0ABP8R367</accession>
<dbReference type="EMBL" id="BAABGR010000015">
    <property type="protein sequence ID" value="GAA4516640.1"/>
    <property type="molecule type" value="Genomic_DNA"/>
</dbReference>
<dbReference type="Proteomes" id="UP001500394">
    <property type="component" value="Unassembled WGS sequence"/>
</dbReference>
<protein>
    <submittedName>
        <fullName evidence="2">Uncharacterized protein</fullName>
    </submittedName>
</protein>
<keyword evidence="1" id="KW-0812">Transmembrane</keyword>
<dbReference type="InterPro" id="IPR057695">
    <property type="entry name" value="DUF7935"/>
</dbReference>
<comment type="caution">
    <text evidence="2">The sequence shown here is derived from an EMBL/GenBank/DDBJ whole genome shotgun (WGS) entry which is preliminary data.</text>
</comment>
<keyword evidence="1" id="KW-1133">Transmembrane helix</keyword>
<gene>
    <name evidence="2" type="ORF">GCM10023173_16290</name>
</gene>
<organism evidence="2 3">
    <name type="scientific">Sphingobacterium thermophilum</name>
    <dbReference type="NCBI Taxonomy" id="768534"/>
    <lineage>
        <taxon>Bacteria</taxon>
        <taxon>Pseudomonadati</taxon>
        <taxon>Bacteroidota</taxon>
        <taxon>Sphingobacteriia</taxon>
        <taxon>Sphingobacteriales</taxon>
        <taxon>Sphingobacteriaceae</taxon>
        <taxon>Sphingobacterium</taxon>
    </lineage>
</organism>
<keyword evidence="3" id="KW-1185">Reference proteome</keyword>
<name>A0ABP8R367_9SPHI</name>
<feature type="transmembrane region" description="Helical" evidence="1">
    <location>
        <begin position="6"/>
        <end position="29"/>
    </location>
</feature>
<evidence type="ECO:0000313" key="2">
    <source>
        <dbReference type="EMBL" id="GAA4516640.1"/>
    </source>
</evidence>
<dbReference type="RefSeq" id="WP_039052742.1">
    <property type="nucleotide sequence ID" value="NZ_BAABGR010000015.1"/>
</dbReference>